<accession>A0A076ER12</accession>
<keyword evidence="1" id="KW-0812">Transmembrane</keyword>
<dbReference type="RefSeq" id="WP_128639755.1">
    <property type="nucleotide sequence ID" value="NZ_CP008947.1"/>
</dbReference>
<gene>
    <name evidence="2" type="ORF">EP51_15335</name>
</gene>
<dbReference type="AlphaFoldDB" id="A0A076ER12"/>
<dbReference type="EMBL" id="CP008947">
    <property type="protein sequence ID" value="AII05889.1"/>
    <property type="molecule type" value="Genomic_DNA"/>
</dbReference>
<name>A0A076ER12_RHOOP</name>
<dbReference type="SUPFAM" id="SSF52540">
    <property type="entry name" value="P-loop containing nucleoside triphosphate hydrolases"/>
    <property type="match status" value="1"/>
</dbReference>
<evidence type="ECO:0000256" key="1">
    <source>
        <dbReference type="SAM" id="Phobius"/>
    </source>
</evidence>
<keyword evidence="1" id="KW-0472">Membrane</keyword>
<dbReference type="InterPro" id="IPR027417">
    <property type="entry name" value="P-loop_NTPase"/>
</dbReference>
<evidence type="ECO:0000313" key="3">
    <source>
        <dbReference type="Proteomes" id="UP000028488"/>
    </source>
</evidence>
<feature type="transmembrane region" description="Helical" evidence="1">
    <location>
        <begin position="347"/>
        <end position="369"/>
    </location>
</feature>
<evidence type="ECO:0000313" key="2">
    <source>
        <dbReference type="EMBL" id="AII05889.1"/>
    </source>
</evidence>
<organism evidence="2 3">
    <name type="scientific">Rhodococcus opacus</name>
    <name type="common">Nocardia opaca</name>
    <dbReference type="NCBI Taxonomy" id="37919"/>
    <lineage>
        <taxon>Bacteria</taxon>
        <taxon>Bacillati</taxon>
        <taxon>Actinomycetota</taxon>
        <taxon>Actinomycetes</taxon>
        <taxon>Mycobacteriales</taxon>
        <taxon>Nocardiaceae</taxon>
        <taxon>Rhodococcus</taxon>
    </lineage>
</organism>
<evidence type="ECO:0008006" key="4">
    <source>
        <dbReference type="Google" id="ProtNLM"/>
    </source>
</evidence>
<dbReference type="Gene3D" id="3.40.50.300">
    <property type="entry name" value="P-loop containing nucleotide triphosphate hydrolases"/>
    <property type="match status" value="1"/>
</dbReference>
<dbReference type="Proteomes" id="UP000028488">
    <property type="component" value="Chromosome"/>
</dbReference>
<sequence length="482" mass="51982">MTTQQLSDLPAETVDVVTRWNPDGVARLKSGEAPQRGVFVAGPRRAGKTTLAGGLRALDASALTFVEDPIDARVVLMVLDAAAPLGREELSVLDVVARPAVPVVFALSKTDVHRNWAGVSERNRALLARHAARFADAEIHPVAAGGSGVEALLSALLRAARAQAPDPRSATLTVLEQTRRMIVATARSVRETEPGAELRAERVRALTLRDGRRTERVAQLRGQVQLAKVELMHEVAAQCRAAGTTARAEIDRASRGTLAGYPDRLAEMVREISGAVDAAVTARLDDLRSRVGVTVSAPETAVPLPEPVVPDGPEPRHRGLEDRMTILIGASAGLGLGRLVVSPLSMVPALDIATIPLTLALGAVAAWWLTRARGHVAERAHVRQWATEALVHVRSRWEQFVLGRLLAAEAQVSEAIIAESRVCARDVDERVAQIDVELRRLVARRNGQLSSCERDLGAVDRGLQEVRLQLGEPNRRVERLNT</sequence>
<keyword evidence="1" id="KW-1133">Transmembrane helix</keyword>
<proteinExistence type="predicted"/>
<dbReference type="eggNOG" id="COG1159">
    <property type="taxonomic scope" value="Bacteria"/>
</dbReference>
<protein>
    <recommendedName>
        <fullName evidence="4">50S ribosome-binding GTPase</fullName>
    </recommendedName>
</protein>
<reference evidence="2 3" key="1">
    <citation type="submission" date="2014-07" db="EMBL/GenBank/DDBJ databases">
        <title>Genome Sequence of Rhodococcus opacus Strain R7, a Biodegrader of Mono- and Polycyclic Aromatic Hydrocarbons.</title>
        <authorList>
            <person name="Di Gennaro P."/>
            <person name="Zampolli J."/>
            <person name="Presti I."/>
            <person name="Cappelletti M."/>
            <person name="D'Ursi P."/>
            <person name="Orro A."/>
            <person name="Mezzelani A."/>
            <person name="Milanesi L."/>
        </authorList>
    </citation>
    <scope>NUCLEOTIDE SEQUENCE [LARGE SCALE GENOMIC DNA]</scope>
    <source>
        <strain evidence="2 3">R7</strain>
    </source>
</reference>